<dbReference type="InterPro" id="IPR039437">
    <property type="entry name" value="FrzH/put_lumazine-bd"/>
</dbReference>
<proteinExistence type="predicted"/>
<sequence length="398" mass="40887">MTTPHTIAVLGLGRMGGAIATRLAAGDRDVVGWTRSGRAAGTVRTTGDPNEAVAQADLVLLALFDGPACRQVLDGVRGSLRAGTVVLNTSTVGPGEAAGLARRWGPDYVHAPLLGSVPAAAAGTLRILAAADGSTLDRVRPVLESLGTVRPAEDAWTAAALKLIANNSLAGAVLALRDALRQAAALGLPRDQALDVLELGQLGGLVARKRPFLLGAAAADDAEFTIGALTKDMDLLATATDTPLRSATGLAGAPGDREADIAVAATAPAPDDAVLRPLRAYIRGHATGDPAHFRDAFLPTAHVEGMRDGAFVSWGLDEYCALFPGRPAADEATRTRRIDAVDVHGTVATATMTLAHGADTFTDVFLLVLADGGWRIANKAYHRHVRGSRAVRGSAGGG</sequence>
<dbReference type="PANTHER" id="PTHR43580:SF2">
    <property type="entry name" value="CYTOKINE-LIKE NUCLEAR FACTOR N-PAC"/>
    <property type="match status" value="1"/>
</dbReference>
<accession>A0A7H0HMC3</accession>
<evidence type="ECO:0000313" key="2">
    <source>
        <dbReference type="EMBL" id="QNP61689.1"/>
    </source>
</evidence>
<dbReference type="Gene3D" id="1.10.1040.10">
    <property type="entry name" value="N-(1-d-carboxylethyl)-l-norvaline Dehydrogenase, domain 2"/>
    <property type="match status" value="1"/>
</dbReference>
<dbReference type="InterPro" id="IPR006115">
    <property type="entry name" value="6PGDH_NADP-bd"/>
</dbReference>
<dbReference type="GO" id="GO:0050661">
    <property type="term" value="F:NADP binding"/>
    <property type="evidence" value="ECO:0007669"/>
    <property type="project" value="InterPro"/>
</dbReference>
<name>A0A7H0HMC3_9ACTN</name>
<dbReference type="SUPFAM" id="SSF51735">
    <property type="entry name" value="NAD(P)-binding Rossmann-fold domains"/>
    <property type="match status" value="1"/>
</dbReference>
<dbReference type="AlphaFoldDB" id="A0A7H0HMC3"/>
<gene>
    <name evidence="2" type="ORF">IAG43_01280</name>
</gene>
<dbReference type="Gene3D" id="3.10.450.50">
    <property type="match status" value="1"/>
</dbReference>
<dbReference type="RefSeq" id="WP_187738894.1">
    <property type="nucleotide sequence ID" value="NZ_CP060825.1"/>
</dbReference>
<evidence type="ECO:0000259" key="1">
    <source>
        <dbReference type="Pfam" id="PF03446"/>
    </source>
</evidence>
<organism evidence="2 3">
    <name type="scientific">Streptomyces genisteinicus</name>
    <dbReference type="NCBI Taxonomy" id="2768068"/>
    <lineage>
        <taxon>Bacteria</taxon>
        <taxon>Bacillati</taxon>
        <taxon>Actinomycetota</taxon>
        <taxon>Actinomycetes</taxon>
        <taxon>Kitasatosporales</taxon>
        <taxon>Streptomycetaceae</taxon>
        <taxon>Streptomyces</taxon>
    </lineage>
</organism>
<keyword evidence="3" id="KW-1185">Reference proteome</keyword>
<dbReference type="KEGG" id="sgj:IAG43_01280"/>
<dbReference type="SUPFAM" id="SSF54427">
    <property type="entry name" value="NTF2-like"/>
    <property type="match status" value="1"/>
</dbReference>
<dbReference type="SUPFAM" id="SSF48179">
    <property type="entry name" value="6-phosphogluconate dehydrogenase C-terminal domain-like"/>
    <property type="match status" value="1"/>
</dbReference>
<feature type="domain" description="6-phosphogluconate dehydrogenase NADP-binding" evidence="1">
    <location>
        <begin position="6"/>
        <end position="148"/>
    </location>
</feature>
<dbReference type="PANTHER" id="PTHR43580">
    <property type="entry name" value="OXIDOREDUCTASE GLYR1-RELATED"/>
    <property type="match status" value="1"/>
</dbReference>
<dbReference type="Proteomes" id="UP000516230">
    <property type="component" value="Chromosome"/>
</dbReference>
<dbReference type="InterPro" id="IPR013328">
    <property type="entry name" value="6PGD_dom2"/>
</dbReference>
<dbReference type="InterPro" id="IPR032710">
    <property type="entry name" value="NTF2-like_dom_sf"/>
</dbReference>
<dbReference type="Pfam" id="PF03446">
    <property type="entry name" value="NAD_binding_2"/>
    <property type="match status" value="1"/>
</dbReference>
<dbReference type="Pfam" id="PF12893">
    <property type="entry name" value="Lumazine_bd_2"/>
    <property type="match status" value="1"/>
</dbReference>
<dbReference type="InterPro" id="IPR008927">
    <property type="entry name" value="6-PGluconate_DH-like_C_sf"/>
</dbReference>
<protein>
    <submittedName>
        <fullName evidence="2">Nuclear transport factor 2 family protein</fullName>
    </submittedName>
</protein>
<dbReference type="InterPro" id="IPR051265">
    <property type="entry name" value="HIBADH-related_NP60_sf"/>
</dbReference>
<dbReference type="Gene3D" id="3.40.50.720">
    <property type="entry name" value="NAD(P)-binding Rossmann-like Domain"/>
    <property type="match status" value="1"/>
</dbReference>
<reference evidence="2 3" key="1">
    <citation type="submission" date="2020-08" db="EMBL/GenBank/DDBJ databases">
        <title>A novel species.</title>
        <authorList>
            <person name="Gao J."/>
        </authorList>
    </citation>
    <scope>NUCLEOTIDE SEQUENCE [LARGE SCALE GENOMIC DNA]</scope>
    <source>
        <strain evidence="2 3">CRPJ-33</strain>
    </source>
</reference>
<dbReference type="EMBL" id="CP060825">
    <property type="protein sequence ID" value="QNP61689.1"/>
    <property type="molecule type" value="Genomic_DNA"/>
</dbReference>
<dbReference type="InterPro" id="IPR036291">
    <property type="entry name" value="NAD(P)-bd_dom_sf"/>
</dbReference>
<evidence type="ECO:0000313" key="3">
    <source>
        <dbReference type="Proteomes" id="UP000516230"/>
    </source>
</evidence>